<feature type="signal peptide" evidence="1">
    <location>
        <begin position="1"/>
        <end position="31"/>
    </location>
</feature>
<evidence type="ECO:0000313" key="3">
    <source>
        <dbReference type="EMBL" id="MFC4303476.1"/>
    </source>
</evidence>
<dbReference type="PANTHER" id="PTHR43308:SF5">
    <property type="entry name" value="S-LAYER PROTEIN _ PEPTIDOGLYCAN ENDO-BETA-N-ACETYLGLUCOSAMINIDASE"/>
    <property type="match status" value="1"/>
</dbReference>
<dbReference type="EMBL" id="JBHSED010000013">
    <property type="protein sequence ID" value="MFC4303476.1"/>
    <property type="molecule type" value="Genomic_DNA"/>
</dbReference>
<accession>A0ABV8S7D0</accession>
<evidence type="ECO:0000259" key="2">
    <source>
        <dbReference type="PROSITE" id="PS51272"/>
    </source>
</evidence>
<protein>
    <submittedName>
        <fullName evidence="3">S-layer homology domain-containing protein</fullName>
    </submittedName>
</protein>
<organism evidence="3 4">
    <name type="scientific">Cohnella boryungensis</name>
    <dbReference type="NCBI Taxonomy" id="768479"/>
    <lineage>
        <taxon>Bacteria</taxon>
        <taxon>Bacillati</taxon>
        <taxon>Bacillota</taxon>
        <taxon>Bacilli</taxon>
        <taxon>Bacillales</taxon>
        <taxon>Paenibacillaceae</taxon>
        <taxon>Cohnella</taxon>
    </lineage>
</organism>
<proteinExistence type="predicted"/>
<gene>
    <name evidence="3" type="ORF">ACFO1S_08425</name>
</gene>
<dbReference type="InterPro" id="IPR051465">
    <property type="entry name" value="Cell_Envelope_Struct_Comp"/>
</dbReference>
<dbReference type="RefSeq" id="WP_204602804.1">
    <property type="nucleotide sequence ID" value="NZ_JBHSED010000013.1"/>
</dbReference>
<dbReference type="PANTHER" id="PTHR43308">
    <property type="entry name" value="OUTER MEMBRANE PROTEIN ALPHA-RELATED"/>
    <property type="match status" value="1"/>
</dbReference>
<dbReference type="InterPro" id="IPR001119">
    <property type="entry name" value="SLH_dom"/>
</dbReference>
<evidence type="ECO:0000313" key="4">
    <source>
        <dbReference type="Proteomes" id="UP001595755"/>
    </source>
</evidence>
<dbReference type="Pfam" id="PF00395">
    <property type="entry name" value="SLH"/>
    <property type="match status" value="3"/>
</dbReference>
<dbReference type="PROSITE" id="PS51272">
    <property type="entry name" value="SLH"/>
    <property type="match status" value="3"/>
</dbReference>
<keyword evidence="4" id="KW-1185">Reference proteome</keyword>
<reference evidence="4" key="1">
    <citation type="journal article" date="2019" name="Int. J. Syst. Evol. Microbiol.">
        <title>The Global Catalogue of Microorganisms (GCM) 10K type strain sequencing project: providing services to taxonomists for standard genome sequencing and annotation.</title>
        <authorList>
            <consortium name="The Broad Institute Genomics Platform"/>
            <consortium name="The Broad Institute Genome Sequencing Center for Infectious Disease"/>
            <person name="Wu L."/>
            <person name="Ma J."/>
        </authorList>
    </citation>
    <scope>NUCLEOTIDE SEQUENCE [LARGE SCALE GENOMIC DNA]</scope>
    <source>
        <strain evidence="4">CGMCC 4.1641</strain>
    </source>
</reference>
<dbReference type="Proteomes" id="UP001595755">
    <property type="component" value="Unassembled WGS sequence"/>
</dbReference>
<feature type="chain" id="PRO_5045141472" evidence="1">
    <location>
        <begin position="32"/>
        <end position="1261"/>
    </location>
</feature>
<sequence>MKANYHRIMQWLLIAALVVSMLPIAPSNSKAADPIYFTFRDFSTSQTSPTEVNSNQVEIAGTFNSVTSLSYRIEKIVNGQVVEASNSSTQAIITGGNSFRFAAVTIYEGLNRITVRGVNQVGNAVSGEAYVNFSNVPVISEIKLTDGRSLSSTAPLVTSRANEAISVNAPNATNVTINGVEMFGGSGSTFLLNNLGLKRGYNKLVILARNGTKTYELTRYLVYFNGSLTAYDVKWDTTALDGNPTFSAAPNGAISAKVILKTDTAATPLPPVFNVELVDETGAPLSPAVSSAATYNAADVVTTGDLTTYPITSGSLSLSGLPNGKYNIKVSDTSVSGAPFFLIPFTYRDANSPYITDIRQAYDVTATGNPITYGSSASFPNNSTVSIVPLWLILDVANPTGISTTVTAKQNGIAVPAADFNYALHSAGIGKPAIVINKMPTGAVELTFTVTAGSYTDSIVRTISFVPAPSIQLSSIYNGQVLETNALPVIEGKVINFNLADPAELNTVTMKLNGKKYQINTSGVGQIYTPATATGTYKPGDFTFDSRIGEGISPPVPLLLLPGANELIFEGIANGVPVSTNFTIYFFSKDNPAIKTIRPVPFVIEPSLDTNLSDIKRKFNDVDVKFAPTGDKQYTTTEKSLDLLFDVEALTSMEIQVDGKKVATASVVDTGANQGTMDTADAEASDTIKLYIEDPVNNRAVTSYTDSQFKFKMRLSEVKLPQSGSTNITIIVRKGTVSVSETYTIIRDLSPFLVLSPQLPNESVINSNFLKVSIKAEGATSVTIGKNAMVKGNGDIFRYELKDLKAGKNTVKFTVLQGTQKINGSFVVNYAADNSITAQYKSKLPTSGKISLFKGELGLTFPKNTFLRQANRNPGQDVKTINLFDAQELYFGIADRADGRTVKRYNAVGEEDLDGNPQDGILQDVPVRAEATDRLIPKTNFTFASNLFWVDSGYFKGTGLVNDYQLIDAMHPYATTDNGDDIFYIRSFYPDKWLEPSQRGKITIKYDSNIVDAIAKNLSVWRYTSQGWVNVGGTVDTKKKTVTGSFDGFGYYAVMSLRYSFSDIGGHSYARLALETMFSRGIMLNKDNNAFGVYDNITRGEFAQVLVKMLDIPLEYDPNNMTFDDVIPIDFPDALWNYRYIETAVKKGFVRGRSPRLFWPNDTLTREEASVMIARALNLVKTTADMEKDREALQKLFTDANTISIYSASSVLAIQKAGYISGVPNNIPGAKLSYRFEPESNLTRADAAVIVERIMKKLKKL</sequence>
<feature type="domain" description="SLH" evidence="2">
    <location>
        <begin position="1056"/>
        <end position="1120"/>
    </location>
</feature>
<feature type="domain" description="SLH" evidence="2">
    <location>
        <begin position="1194"/>
        <end position="1261"/>
    </location>
</feature>
<feature type="domain" description="SLH" evidence="2">
    <location>
        <begin position="1124"/>
        <end position="1187"/>
    </location>
</feature>
<keyword evidence="1" id="KW-0732">Signal</keyword>
<comment type="caution">
    <text evidence="3">The sequence shown here is derived from an EMBL/GenBank/DDBJ whole genome shotgun (WGS) entry which is preliminary data.</text>
</comment>
<name>A0ABV8S7D0_9BACL</name>
<evidence type="ECO:0000256" key="1">
    <source>
        <dbReference type="SAM" id="SignalP"/>
    </source>
</evidence>